<dbReference type="InterPro" id="IPR000182">
    <property type="entry name" value="GNAT_dom"/>
</dbReference>
<accession>A0A6G7K7A8</accession>
<dbReference type="PROSITE" id="PS51186">
    <property type="entry name" value="GNAT"/>
    <property type="match status" value="1"/>
</dbReference>
<evidence type="ECO:0000313" key="2">
    <source>
        <dbReference type="EMBL" id="QII81142.1"/>
    </source>
</evidence>
<dbReference type="EMBL" id="CP049740">
    <property type="protein sequence ID" value="QII81142.1"/>
    <property type="molecule type" value="Genomic_DNA"/>
</dbReference>
<evidence type="ECO:0000313" key="3">
    <source>
        <dbReference type="Proteomes" id="UP000501451"/>
    </source>
</evidence>
<feature type="domain" description="N-acetyltransferase" evidence="1">
    <location>
        <begin position="2"/>
        <end position="147"/>
    </location>
</feature>
<keyword evidence="3" id="KW-1185">Reference proteome</keyword>
<dbReference type="SUPFAM" id="SSF55729">
    <property type="entry name" value="Acyl-CoA N-acyltransferases (Nat)"/>
    <property type="match status" value="1"/>
</dbReference>
<sequence>MVDLVNISKENIDACLALSPQAWQEKYSKSVAEHLSRAYIEPETLIPLAVQLNKTIIGFLIFRFENNKNRIRIVDIFIDQWMQEKGYGRQTLISFLELAENFENYDKIYSLVDMGNLEARKAFEAAGFMRGIVDIENRLNEMIFILR</sequence>
<dbReference type="RefSeq" id="WP_166160585.1">
    <property type="nucleotide sequence ID" value="NZ_CP049740.1"/>
</dbReference>
<dbReference type="Proteomes" id="UP000501451">
    <property type="component" value="Chromosome"/>
</dbReference>
<protein>
    <submittedName>
        <fullName evidence="2">GNAT family N-acetyltransferase</fullName>
    </submittedName>
</protein>
<name>A0A6G7K7A8_9LACT</name>
<proteinExistence type="predicted"/>
<dbReference type="Gene3D" id="3.40.630.30">
    <property type="match status" value="1"/>
</dbReference>
<dbReference type="InterPro" id="IPR016181">
    <property type="entry name" value="Acyl_CoA_acyltransferase"/>
</dbReference>
<dbReference type="AlphaFoldDB" id="A0A6G7K7A8"/>
<keyword evidence="2" id="KW-0808">Transferase</keyword>
<dbReference type="Pfam" id="PF00583">
    <property type="entry name" value="Acetyltransf_1"/>
    <property type="match status" value="1"/>
</dbReference>
<organism evidence="2 3">
    <name type="scientific">Jeotgalibaca arthritidis</name>
    <dbReference type="NCBI Taxonomy" id="1868794"/>
    <lineage>
        <taxon>Bacteria</taxon>
        <taxon>Bacillati</taxon>
        <taxon>Bacillota</taxon>
        <taxon>Bacilli</taxon>
        <taxon>Lactobacillales</taxon>
        <taxon>Carnobacteriaceae</taxon>
        <taxon>Jeotgalibaca</taxon>
    </lineage>
</organism>
<evidence type="ECO:0000259" key="1">
    <source>
        <dbReference type="PROSITE" id="PS51186"/>
    </source>
</evidence>
<reference evidence="2 3" key="1">
    <citation type="journal article" date="2017" name="Int. J. Syst. Evol. Microbiol.">
        <title>Jeotgalibaca porci sp. nov. and Jeotgalibaca arthritidis sp. nov., isolated from pigs, and emended description of the genus Jeotgalibaca.</title>
        <authorList>
            <person name="Zamora L."/>
            <person name="Perez-Sancho M."/>
            <person name="Dominguez L."/>
            <person name="Fernandez-Garayzabal J.F."/>
            <person name="Vela A.I."/>
        </authorList>
    </citation>
    <scope>NUCLEOTIDE SEQUENCE [LARGE SCALE GENOMIC DNA]</scope>
    <source>
        <strain evidence="2 3">CECT 9157</strain>
    </source>
</reference>
<gene>
    <name evidence="2" type="ORF">G7057_00750</name>
</gene>
<dbReference type="GO" id="GO:0016747">
    <property type="term" value="F:acyltransferase activity, transferring groups other than amino-acyl groups"/>
    <property type="evidence" value="ECO:0007669"/>
    <property type="project" value="InterPro"/>
</dbReference>
<dbReference type="KEGG" id="jar:G7057_00750"/>